<dbReference type="EMBL" id="SJPK01000002">
    <property type="protein sequence ID" value="TWT74063.1"/>
    <property type="molecule type" value="Genomic_DNA"/>
</dbReference>
<proteinExistence type="predicted"/>
<dbReference type="InterPro" id="IPR003439">
    <property type="entry name" value="ABC_transporter-like_ATP-bd"/>
</dbReference>
<keyword evidence="6" id="KW-1185">Reference proteome</keyword>
<dbReference type="GO" id="GO:0005524">
    <property type="term" value="F:ATP binding"/>
    <property type="evidence" value="ECO:0007669"/>
    <property type="project" value="UniProtKB-KW"/>
</dbReference>
<dbReference type="Gene3D" id="3.40.50.300">
    <property type="entry name" value="P-loop containing nucleotide triphosphate hydrolases"/>
    <property type="match status" value="1"/>
</dbReference>
<dbReference type="InterPro" id="IPR027417">
    <property type="entry name" value="P-loop_NTPase"/>
</dbReference>
<accession>A0A5C5YGK9</accession>
<keyword evidence="3 5" id="KW-0067">ATP-binding</keyword>
<protein>
    <submittedName>
        <fullName evidence="5">Aliphatic sulfonates import ATP-binding protein SsuB</fullName>
        <ecNumber evidence="5">3.6.3.-</ecNumber>
    </submittedName>
</protein>
<keyword evidence="5" id="KW-0378">Hydrolase</keyword>
<dbReference type="PROSITE" id="PS50893">
    <property type="entry name" value="ABC_TRANSPORTER_2"/>
    <property type="match status" value="1"/>
</dbReference>
<evidence type="ECO:0000256" key="3">
    <source>
        <dbReference type="ARBA" id="ARBA00022840"/>
    </source>
</evidence>
<dbReference type="GO" id="GO:0016887">
    <property type="term" value="F:ATP hydrolysis activity"/>
    <property type="evidence" value="ECO:0007669"/>
    <property type="project" value="InterPro"/>
</dbReference>
<comment type="caution">
    <text evidence="5">The sequence shown here is derived from an EMBL/GenBank/DDBJ whole genome shotgun (WGS) entry which is preliminary data.</text>
</comment>
<dbReference type="PANTHER" id="PTHR42788:SF13">
    <property type="entry name" value="ALIPHATIC SULFONATES IMPORT ATP-BINDING PROTEIN SSUB"/>
    <property type="match status" value="1"/>
</dbReference>
<dbReference type="AlphaFoldDB" id="A0A5C5YGK9"/>
<dbReference type="Pfam" id="PF00005">
    <property type="entry name" value="ABC_tran"/>
    <property type="match status" value="1"/>
</dbReference>
<dbReference type="RefSeq" id="WP_146390112.1">
    <property type="nucleotide sequence ID" value="NZ_SJPK01000002.1"/>
</dbReference>
<evidence type="ECO:0000313" key="5">
    <source>
        <dbReference type="EMBL" id="TWT74063.1"/>
    </source>
</evidence>
<evidence type="ECO:0000256" key="1">
    <source>
        <dbReference type="ARBA" id="ARBA00022448"/>
    </source>
</evidence>
<feature type="domain" description="ABC transporter" evidence="4">
    <location>
        <begin position="8"/>
        <end position="238"/>
    </location>
</feature>
<sequence>MSVARPKIEIENLSLDFAADGGSPISVLHEIDLSVSEGEFICIVGPSGCGKSTLLNIACGFLEPTHGQVRIDGVPVERPDRRRVFIFQNTAVFPWLSVEQNIGFGLRSSTADENAATVQRYIEMIGLAGFEKAYPRELSGGMNQRVEIARALASNPDVLFMDEPLGALDYLTRLKMRADLIEIWRQERKTILFVTHDVDESVQLADRIVVMSKRPASVKAVIPVDLPRPRSLDDPEYLRIRDEIFHLMGIDHFGRNEDAPSDSRARPSAE</sequence>
<dbReference type="CDD" id="cd03293">
    <property type="entry name" value="ABC_NrtD_SsuB_transporters"/>
    <property type="match status" value="1"/>
</dbReference>
<evidence type="ECO:0000259" key="4">
    <source>
        <dbReference type="PROSITE" id="PS50893"/>
    </source>
</evidence>
<dbReference type="OrthoDB" id="2151853at2"/>
<organism evidence="5 6">
    <name type="scientific">Allorhodopirellula solitaria</name>
    <dbReference type="NCBI Taxonomy" id="2527987"/>
    <lineage>
        <taxon>Bacteria</taxon>
        <taxon>Pseudomonadati</taxon>
        <taxon>Planctomycetota</taxon>
        <taxon>Planctomycetia</taxon>
        <taxon>Pirellulales</taxon>
        <taxon>Pirellulaceae</taxon>
        <taxon>Allorhodopirellula</taxon>
    </lineage>
</organism>
<dbReference type="SUPFAM" id="SSF52540">
    <property type="entry name" value="P-loop containing nucleoside triphosphate hydrolases"/>
    <property type="match status" value="1"/>
</dbReference>
<keyword evidence="1" id="KW-0813">Transport</keyword>
<dbReference type="Proteomes" id="UP000318053">
    <property type="component" value="Unassembled WGS sequence"/>
</dbReference>
<dbReference type="InterPro" id="IPR050166">
    <property type="entry name" value="ABC_transporter_ATP-bind"/>
</dbReference>
<evidence type="ECO:0000313" key="6">
    <source>
        <dbReference type="Proteomes" id="UP000318053"/>
    </source>
</evidence>
<name>A0A5C5YGK9_9BACT</name>
<dbReference type="SMART" id="SM00382">
    <property type="entry name" value="AAA"/>
    <property type="match status" value="1"/>
</dbReference>
<keyword evidence="2" id="KW-0547">Nucleotide-binding</keyword>
<dbReference type="InterPro" id="IPR003593">
    <property type="entry name" value="AAA+_ATPase"/>
</dbReference>
<dbReference type="PANTHER" id="PTHR42788">
    <property type="entry name" value="TAURINE IMPORT ATP-BINDING PROTEIN-RELATED"/>
    <property type="match status" value="1"/>
</dbReference>
<dbReference type="EC" id="3.6.3.-" evidence="5"/>
<reference evidence="5 6" key="1">
    <citation type="submission" date="2019-02" db="EMBL/GenBank/DDBJ databases">
        <title>Deep-cultivation of Planctomycetes and their phenomic and genomic characterization uncovers novel biology.</title>
        <authorList>
            <person name="Wiegand S."/>
            <person name="Jogler M."/>
            <person name="Boedeker C."/>
            <person name="Pinto D."/>
            <person name="Vollmers J."/>
            <person name="Rivas-Marin E."/>
            <person name="Kohn T."/>
            <person name="Peeters S.H."/>
            <person name="Heuer A."/>
            <person name="Rast P."/>
            <person name="Oberbeckmann S."/>
            <person name="Bunk B."/>
            <person name="Jeske O."/>
            <person name="Meyerdierks A."/>
            <person name="Storesund J.E."/>
            <person name="Kallscheuer N."/>
            <person name="Luecker S."/>
            <person name="Lage O.M."/>
            <person name="Pohl T."/>
            <person name="Merkel B.J."/>
            <person name="Hornburger P."/>
            <person name="Mueller R.-W."/>
            <person name="Bruemmer F."/>
            <person name="Labrenz M."/>
            <person name="Spormann A.M."/>
            <person name="Op Den Camp H."/>
            <person name="Overmann J."/>
            <person name="Amann R."/>
            <person name="Jetten M.S.M."/>
            <person name="Mascher T."/>
            <person name="Medema M.H."/>
            <person name="Devos D.P."/>
            <person name="Kaster A.-K."/>
            <person name="Ovreas L."/>
            <person name="Rohde M."/>
            <person name="Galperin M.Y."/>
            <person name="Jogler C."/>
        </authorList>
    </citation>
    <scope>NUCLEOTIDE SEQUENCE [LARGE SCALE GENOMIC DNA]</scope>
    <source>
        <strain evidence="5 6">CA85</strain>
    </source>
</reference>
<evidence type="ECO:0000256" key="2">
    <source>
        <dbReference type="ARBA" id="ARBA00022741"/>
    </source>
</evidence>
<gene>
    <name evidence="5" type="primary">ssuB_1</name>
    <name evidence="5" type="ORF">CA85_09490</name>
</gene>